<evidence type="ECO:0000256" key="6">
    <source>
        <dbReference type="ARBA" id="ARBA00022676"/>
    </source>
</evidence>
<evidence type="ECO:0000256" key="10">
    <source>
        <dbReference type="NCBIfam" id="TIGR00215"/>
    </source>
</evidence>
<dbReference type="EMBL" id="CP002543">
    <property type="protein sequence ID" value="ADY74029.1"/>
    <property type="molecule type" value="Genomic_DNA"/>
</dbReference>
<dbReference type="GO" id="GO:0016020">
    <property type="term" value="C:membrane"/>
    <property type="evidence" value="ECO:0007669"/>
    <property type="project" value="GOC"/>
</dbReference>
<reference evidence="12" key="2">
    <citation type="submission" date="2011-02" db="EMBL/GenBank/DDBJ databases">
        <title>The complete genome of Desulfurobacterium thermolithotrophum DSM 11699.</title>
        <authorList>
            <consortium name="US DOE Joint Genome Institute (JGI-PGF)"/>
            <person name="Lucas S."/>
            <person name="Copeland A."/>
            <person name="Lapidus A."/>
            <person name="Bruce D."/>
            <person name="Goodwin L."/>
            <person name="Pitluck S."/>
            <person name="Kyrpides N."/>
            <person name="Mavromatis K."/>
            <person name="Pagani I."/>
            <person name="Ivanova N."/>
            <person name="Mikhailova N."/>
            <person name="Daligault H."/>
            <person name="Detter J.C."/>
            <person name="Tapia R."/>
            <person name="Han C."/>
            <person name="Land M."/>
            <person name="Hauser L."/>
            <person name="Markowitz V."/>
            <person name="Cheng J.-F."/>
            <person name="Hugenholtz P."/>
            <person name="Woyke T."/>
            <person name="Wu D."/>
            <person name="Spring S."/>
            <person name="Brambilla E."/>
            <person name="Klenk H.-P."/>
            <person name="Eisen J.A."/>
        </authorList>
    </citation>
    <scope>NUCLEOTIDE SEQUENCE [LARGE SCALE GENOMIC DNA]</scope>
    <source>
        <strain evidence="12">DSM 11699 / BSA</strain>
    </source>
</reference>
<protein>
    <recommendedName>
        <fullName evidence="3 10">Lipid-A-disaccharide synthase</fullName>
        <ecNumber evidence="2 10">2.4.1.182</ecNumber>
    </recommendedName>
</protein>
<keyword evidence="12" id="KW-1185">Reference proteome</keyword>
<dbReference type="KEGG" id="dte:Dester_1398"/>
<keyword evidence="7 11" id="KW-0808">Transferase</keyword>
<reference evidence="11 12" key="1">
    <citation type="journal article" date="2011" name="Stand. Genomic Sci.">
        <title>Complete genome sequence of the thermophilic sulfur-reducer Desulfurobacterium thermolithotrophum type strain (BSA(T)) from a deep-sea hydrothermal vent.</title>
        <authorList>
            <person name="Goker M."/>
            <person name="Daligault H."/>
            <person name="Mwirichia R."/>
            <person name="Lapidus A."/>
            <person name="Lucas S."/>
            <person name="Deshpande S."/>
            <person name="Pagani I."/>
            <person name="Tapia R."/>
            <person name="Cheng J.F."/>
            <person name="Goodwin L."/>
            <person name="Pitluck S."/>
            <person name="Liolios K."/>
            <person name="Ivanova N."/>
            <person name="Mavromatis K."/>
            <person name="Mikhailova N."/>
            <person name="Pati A."/>
            <person name="Chen A."/>
            <person name="Palaniappan K."/>
            <person name="Han C."/>
            <person name="Land M."/>
            <person name="Hauser L."/>
            <person name="Pan C."/>
            <person name="Brambilla E.M."/>
            <person name="Rohde M."/>
            <person name="Spring S."/>
            <person name="Sikorski J."/>
            <person name="Wirth R."/>
            <person name="Detter J.C."/>
            <person name="Woyke T."/>
            <person name="Bristow J."/>
            <person name="Eisen J.A."/>
            <person name="Markowitz V."/>
            <person name="Hugenholtz P."/>
            <person name="Kyrpides N.C."/>
            <person name="Klenk H.P."/>
        </authorList>
    </citation>
    <scope>NUCLEOTIDE SEQUENCE [LARGE SCALE GENOMIC DNA]</scope>
    <source>
        <strain evidence="12">DSM 11699 / BSA</strain>
    </source>
</reference>
<proteinExistence type="predicted"/>
<dbReference type="NCBIfam" id="TIGR00215">
    <property type="entry name" value="lpxB"/>
    <property type="match status" value="1"/>
</dbReference>
<accession>F0S1M6</accession>
<evidence type="ECO:0000256" key="9">
    <source>
        <dbReference type="ARBA" id="ARBA00048975"/>
    </source>
</evidence>
<evidence type="ECO:0000256" key="1">
    <source>
        <dbReference type="ARBA" id="ARBA00002056"/>
    </source>
</evidence>
<dbReference type="HOGENOM" id="CLU_036577_3_1_0"/>
<dbReference type="AlphaFoldDB" id="F0S1M6"/>
<evidence type="ECO:0000256" key="5">
    <source>
        <dbReference type="ARBA" id="ARBA00022556"/>
    </source>
</evidence>
<evidence type="ECO:0000256" key="8">
    <source>
        <dbReference type="ARBA" id="ARBA00023098"/>
    </source>
</evidence>
<evidence type="ECO:0000313" key="12">
    <source>
        <dbReference type="Proteomes" id="UP000007102"/>
    </source>
</evidence>
<name>F0S1M6_DESTD</name>
<keyword evidence="8" id="KW-0443">Lipid metabolism</keyword>
<dbReference type="GO" id="GO:0009245">
    <property type="term" value="P:lipid A biosynthetic process"/>
    <property type="evidence" value="ECO:0007669"/>
    <property type="project" value="UniProtKB-UniRule"/>
</dbReference>
<dbReference type="InterPro" id="IPR003835">
    <property type="entry name" value="Glyco_trans_19"/>
</dbReference>
<evidence type="ECO:0000256" key="2">
    <source>
        <dbReference type="ARBA" id="ARBA00012687"/>
    </source>
</evidence>
<comment type="catalytic activity">
    <reaction evidence="9">
        <text>a lipid X + a UDP-2-N,3-O-bis[(3R)-3-hydroxyacyl]-alpha-D-glucosamine = a lipid A disaccharide + UDP + H(+)</text>
        <dbReference type="Rhea" id="RHEA:67828"/>
        <dbReference type="ChEBI" id="CHEBI:15378"/>
        <dbReference type="ChEBI" id="CHEBI:58223"/>
        <dbReference type="ChEBI" id="CHEBI:137748"/>
        <dbReference type="ChEBI" id="CHEBI:176338"/>
        <dbReference type="ChEBI" id="CHEBI:176343"/>
        <dbReference type="EC" id="2.4.1.182"/>
    </reaction>
</comment>
<evidence type="ECO:0000256" key="3">
    <source>
        <dbReference type="ARBA" id="ARBA00020902"/>
    </source>
</evidence>
<dbReference type="PANTHER" id="PTHR30372">
    <property type="entry name" value="LIPID-A-DISACCHARIDE SYNTHASE"/>
    <property type="match status" value="1"/>
</dbReference>
<dbReference type="SUPFAM" id="SSF53756">
    <property type="entry name" value="UDP-Glycosyltransferase/glycogen phosphorylase"/>
    <property type="match status" value="1"/>
</dbReference>
<keyword evidence="4" id="KW-0444">Lipid biosynthesis</keyword>
<dbReference type="PANTHER" id="PTHR30372:SF4">
    <property type="entry name" value="LIPID-A-DISACCHARIDE SYNTHASE, MITOCHONDRIAL-RELATED"/>
    <property type="match status" value="1"/>
</dbReference>
<dbReference type="eggNOG" id="COG0763">
    <property type="taxonomic scope" value="Bacteria"/>
</dbReference>
<sequence length="361" mass="41171">MKRILIITGELSGFNYVKELIPYLSEHLKVYGVLLDEVPGAERILDSKELIAFGLFESLSKLPSIWRGKKIIEKFLEEKEPDAVLLVDFPGFNLKIAEIAKKKGIKVFYFISPKFWAWGERRIEKIKKFVDRMFVIFPFEVDLYQRYAVDVTYVGNPLKDIVRPVVSSTEFRKKYNLKEPVFALMPGSRFSEIKYLLEPMLEVSKRIEGTFVLPVASSIERNYMEAAVKRINPEVFLVPEEERYNLLFSADAGIIASGTASLEAAIAGLPHVVVYKLHPLTFAIARRVVKIPFVSLPNIIAGEEVVPELLQERANPEDITLTLLDVYKNKEFIKELLKEKVSSKLTGGAIKKLCQEILKEV</sequence>
<dbReference type="InParanoid" id="F0S1M6"/>
<keyword evidence="6 11" id="KW-0328">Glycosyltransferase</keyword>
<dbReference type="OrthoDB" id="9801642at2"/>
<dbReference type="GO" id="GO:0008915">
    <property type="term" value="F:lipid-A-disaccharide synthase activity"/>
    <property type="evidence" value="ECO:0007669"/>
    <property type="project" value="UniProtKB-UniRule"/>
</dbReference>
<evidence type="ECO:0000313" key="11">
    <source>
        <dbReference type="EMBL" id="ADY74029.1"/>
    </source>
</evidence>
<dbReference type="Proteomes" id="UP000007102">
    <property type="component" value="Chromosome"/>
</dbReference>
<organism evidence="11 12">
    <name type="scientific">Desulfurobacterium thermolithotrophum (strain DSM 11699 / BSA)</name>
    <dbReference type="NCBI Taxonomy" id="868864"/>
    <lineage>
        <taxon>Bacteria</taxon>
        <taxon>Pseudomonadati</taxon>
        <taxon>Aquificota</taxon>
        <taxon>Aquificia</taxon>
        <taxon>Desulfurobacteriales</taxon>
        <taxon>Desulfurobacteriaceae</taxon>
        <taxon>Desulfurobacterium</taxon>
    </lineage>
</organism>
<gene>
    <name evidence="11" type="ordered locus">Dester_1398</name>
</gene>
<evidence type="ECO:0000256" key="4">
    <source>
        <dbReference type="ARBA" id="ARBA00022516"/>
    </source>
</evidence>
<dbReference type="STRING" id="868864.Dester_1398"/>
<evidence type="ECO:0000256" key="7">
    <source>
        <dbReference type="ARBA" id="ARBA00022679"/>
    </source>
</evidence>
<dbReference type="GO" id="GO:0005543">
    <property type="term" value="F:phospholipid binding"/>
    <property type="evidence" value="ECO:0007669"/>
    <property type="project" value="TreeGrafter"/>
</dbReference>
<dbReference type="EC" id="2.4.1.182" evidence="2 10"/>
<dbReference type="RefSeq" id="WP_013638978.1">
    <property type="nucleotide sequence ID" value="NC_015185.1"/>
</dbReference>
<keyword evidence="5" id="KW-0441">Lipid A biosynthesis</keyword>
<dbReference type="Pfam" id="PF02684">
    <property type="entry name" value="LpxB"/>
    <property type="match status" value="1"/>
</dbReference>
<comment type="function">
    <text evidence="1">Condensation of UDP-2,3-diacylglucosamine and 2,3-diacylglucosamine-1-phosphate to form lipid A disaccharide, a precursor of lipid A, a phosphorylated glycolipid that anchors the lipopolysaccharide to the outer membrane of the cell.</text>
</comment>
<dbReference type="FunCoup" id="F0S1M6">
    <property type="interactions" value="251"/>
</dbReference>